<sequence>MRQDVQTGTPERGPEQQYEPARYGWYERDLGCYGMSSNGRRRQRQRTTTSHPPNRVANTGIIFLATFCNTMYGVARHVHQLDHTERTRPMSGSAGQSRVALTIECPDSSGRSLCPSPIRDSQELGLLCSVGPACVMNVDIFPGPADWVEAGAEPFPRVLTQQATSRADLQRGVFVSGSPDRFLVEDHQTVNVWRRSSAAFSPAVVAPQRSKQATLGTSSGFGDEAARPYVGVGIASPPRTYVAVSVACTGKGKVSGAEWMARDGKDNSGIQGPGRLLSEFKKELVQQGGHLPVVKSFIVEPTLSAFLTSPRLSLAGGRACCGLSFSSALAKGAQAAGGFHFLAMASGTLGQCPPPPNPGTNPRRQGSKGALSRQPLRRAGQLEPLARCGS</sequence>
<feature type="region of interest" description="Disordered" evidence="1">
    <location>
        <begin position="1"/>
        <end position="20"/>
    </location>
</feature>
<evidence type="ECO:0000313" key="2">
    <source>
        <dbReference type="EMBL" id="KAF6824886.1"/>
    </source>
</evidence>
<name>A0A8H6K5L3_9PEZI</name>
<comment type="caution">
    <text evidence="2">The sequence shown here is derived from an EMBL/GenBank/DDBJ whole genome shotgun (WGS) entry which is preliminary data.</text>
</comment>
<keyword evidence="3" id="KW-1185">Reference proteome</keyword>
<dbReference type="Proteomes" id="UP000639643">
    <property type="component" value="Unassembled WGS sequence"/>
</dbReference>
<proteinExistence type="predicted"/>
<feature type="region of interest" description="Disordered" evidence="1">
    <location>
        <begin position="350"/>
        <end position="390"/>
    </location>
</feature>
<protein>
    <submittedName>
        <fullName evidence="2">Uncharacterized protein</fullName>
    </submittedName>
</protein>
<gene>
    <name evidence="2" type="ORF">CMUS01_10041</name>
</gene>
<accession>A0A8H6K5L3</accession>
<evidence type="ECO:0000256" key="1">
    <source>
        <dbReference type="SAM" id="MobiDB-lite"/>
    </source>
</evidence>
<evidence type="ECO:0000313" key="3">
    <source>
        <dbReference type="Proteomes" id="UP000639643"/>
    </source>
</evidence>
<feature type="region of interest" description="Disordered" evidence="1">
    <location>
        <begin position="36"/>
        <end position="55"/>
    </location>
</feature>
<dbReference type="EMBL" id="WIGM01000449">
    <property type="protein sequence ID" value="KAF6824886.1"/>
    <property type="molecule type" value="Genomic_DNA"/>
</dbReference>
<dbReference type="AlphaFoldDB" id="A0A8H6K5L3"/>
<reference evidence="2" key="1">
    <citation type="journal article" date="2020" name="Phytopathology">
        <title>Genome Sequence Resources of Colletotrichum truncatum, C. plurivorum, C. musicola, and C. sojae: Four Species Pathogenic to Soybean (Glycine max).</title>
        <authorList>
            <person name="Rogerio F."/>
            <person name="Boufleur T.R."/>
            <person name="Ciampi-Guillardi M."/>
            <person name="Sukno S.A."/>
            <person name="Thon M.R."/>
            <person name="Massola Junior N.S."/>
            <person name="Baroncelli R."/>
        </authorList>
    </citation>
    <scope>NUCLEOTIDE SEQUENCE</scope>
    <source>
        <strain evidence="2">LFN0074</strain>
    </source>
</reference>
<organism evidence="2 3">
    <name type="scientific">Colletotrichum musicola</name>
    <dbReference type="NCBI Taxonomy" id="2175873"/>
    <lineage>
        <taxon>Eukaryota</taxon>
        <taxon>Fungi</taxon>
        <taxon>Dikarya</taxon>
        <taxon>Ascomycota</taxon>
        <taxon>Pezizomycotina</taxon>
        <taxon>Sordariomycetes</taxon>
        <taxon>Hypocreomycetidae</taxon>
        <taxon>Glomerellales</taxon>
        <taxon>Glomerellaceae</taxon>
        <taxon>Colletotrichum</taxon>
        <taxon>Colletotrichum orchidearum species complex</taxon>
    </lineage>
</organism>